<dbReference type="Gene3D" id="3.40.630.10">
    <property type="entry name" value="Zn peptidases"/>
    <property type="match status" value="1"/>
</dbReference>
<protein>
    <submittedName>
        <fullName evidence="1">Uncharacterized protein</fullName>
    </submittedName>
</protein>
<dbReference type="SUPFAM" id="SSF53187">
    <property type="entry name" value="Zn-dependent exopeptidases"/>
    <property type="match status" value="1"/>
</dbReference>
<reference evidence="1 2" key="1">
    <citation type="submission" date="2024-09" db="EMBL/GenBank/DDBJ databases">
        <title>Rethinking Asexuality: The Enigmatic Case of Functional Sexual Genes in Lepraria (Stereocaulaceae).</title>
        <authorList>
            <person name="Doellman M."/>
            <person name="Sun Y."/>
            <person name="Barcenas-Pena A."/>
            <person name="Lumbsch H.T."/>
            <person name="Grewe F."/>
        </authorList>
    </citation>
    <scope>NUCLEOTIDE SEQUENCE [LARGE SCALE GENOMIC DNA]</scope>
    <source>
        <strain evidence="1 2">Grewe 0041</strain>
    </source>
</reference>
<dbReference type="EMBL" id="JBHFEH010000094">
    <property type="protein sequence ID" value="KAL2047802.1"/>
    <property type="molecule type" value="Genomic_DNA"/>
</dbReference>
<accession>A0ABR4APY6</accession>
<comment type="caution">
    <text evidence="1">The sequence shown here is derived from an EMBL/GenBank/DDBJ whole genome shotgun (WGS) entry which is preliminary data.</text>
</comment>
<evidence type="ECO:0000313" key="2">
    <source>
        <dbReference type="Proteomes" id="UP001590951"/>
    </source>
</evidence>
<evidence type="ECO:0000313" key="1">
    <source>
        <dbReference type="EMBL" id="KAL2047802.1"/>
    </source>
</evidence>
<proteinExistence type="predicted"/>
<organism evidence="1 2">
    <name type="scientific">Lepraria finkii</name>
    <dbReference type="NCBI Taxonomy" id="1340010"/>
    <lineage>
        <taxon>Eukaryota</taxon>
        <taxon>Fungi</taxon>
        <taxon>Dikarya</taxon>
        <taxon>Ascomycota</taxon>
        <taxon>Pezizomycotina</taxon>
        <taxon>Lecanoromycetes</taxon>
        <taxon>OSLEUM clade</taxon>
        <taxon>Lecanoromycetidae</taxon>
        <taxon>Lecanorales</taxon>
        <taxon>Lecanorineae</taxon>
        <taxon>Stereocaulaceae</taxon>
        <taxon>Lepraria</taxon>
    </lineage>
</organism>
<dbReference type="Proteomes" id="UP001590951">
    <property type="component" value="Unassembled WGS sequence"/>
</dbReference>
<gene>
    <name evidence="1" type="ORF">ABVK25_011352</name>
</gene>
<sequence length="116" mass="12816">MRPPSTQCLSKWTRHLLSVNTAQIWRHLKRFAVTFTGIYSFLDKKFRTASVAASHLAGLDNFEVQRGVGGHGVAGALRNGPGSTFLLRADMGALPHLENTSRNMQVPRSRKITKGN</sequence>
<keyword evidence="2" id="KW-1185">Reference proteome</keyword>
<name>A0ABR4APY6_9LECA</name>